<feature type="region of interest" description="Disordered" evidence="9">
    <location>
        <begin position="313"/>
        <end position="335"/>
    </location>
</feature>
<reference evidence="11 12" key="1">
    <citation type="submission" date="2018-04" db="EMBL/GenBank/DDBJ databases">
        <title>Halococcoides cellulosivorans gen. nov., sp. nov., an extremely halophilic cellulose-utilizing haloarchaeon from hypersaline lakes.</title>
        <authorList>
            <person name="Sorokin D.Y."/>
            <person name="Toshchakov S.V."/>
            <person name="Samarov N.I."/>
            <person name="Korzhenkov A."/>
            <person name="Kublanov I.V."/>
        </authorList>
    </citation>
    <scope>NUCLEOTIDE SEQUENCE [LARGE SCALE GENOMIC DNA]</scope>
    <source>
        <strain evidence="11 12">HArcel1</strain>
    </source>
</reference>
<comment type="similarity">
    <text evidence="6">Belongs to the Sph1/Sph2 family.</text>
</comment>
<evidence type="ECO:0000256" key="2">
    <source>
        <dbReference type="ARBA" id="ARBA00022741"/>
    </source>
</evidence>
<dbReference type="KEGG" id="harc:HARCEL1_07580"/>
<dbReference type="PROSITE" id="PS51131">
    <property type="entry name" value="ZN_HOOK"/>
    <property type="match status" value="1"/>
</dbReference>
<keyword evidence="12" id="KW-1185">Reference proteome</keyword>
<dbReference type="PANTHER" id="PTHR32114:SF2">
    <property type="entry name" value="ABC TRANSPORTER ABCH.3"/>
    <property type="match status" value="1"/>
</dbReference>
<dbReference type="InterPro" id="IPR013134">
    <property type="entry name" value="Zn_hook_RAD50"/>
</dbReference>
<dbReference type="EMBL" id="CP028858">
    <property type="protein sequence ID" value="AWB27580.1"/>
    <property type="molecule type" value="Genomic_DNA"/>
</dbReference>
<sequence>MKITEIALEDIKSYEGRTTVPFDGGVTAILGENGAGKSTIQEAIGFALFDSLPMTNREFVREGASSGTVEVTFEQTTDDGVERFRVTRSAGRSSHGVHRWDASTEEWVDLDLGTVTELREWLCARFGVEDGDALQSLWESCIGVPQTRFLSDFAQTPANRTRTFDALLDLEAYEESWERLKQVPDAIEAREREVRDEIQTLTGEVQSLPDEREQAAALREEISEIEATIEERESRLAETREAHDELDQCQDAIEDLDRDLDRLDQQIDATESELATAREELDAAREAAETCDATRDDHQRYVAAVERREELTERQSERDALREQHNDVEQTISGLDADVERLEEVADRLDAARATIQETAEDRARYEALDERLDALDDREAEAERLRERIADLDDEIERLEANIADTRETVETIESERESTPDPDSIVSEIRERETQRKTLAAERDRIEAQLDRLSDTAVDAPCPTCDRPLDAEHREAAIDQRQERLEEIDTERATLAAEIDDLRERHEAAQEVQRRVDTLDLHREKLESLETEHESLCEERSEAREDLEAIEDDLEDRSALAAERDALEDAHEAYETAVFRLEEHGDVPDRLDEAREQLAEAEERREAIEAQLADYETLDDDLDAVAETIAATEDAHETFVANRQLAETVADRRETVEQLDATLDDLHDERSDLAADLDDAREAFDAERFEELQATIEDLDAEIERARGTVATKRERLADVREEIDRLESLVEDRAASIDDLRELRADAQFAAWIRENVREAGPKLREIITERIGARANELFRTIRGVASETLEWTSDYEIVVHDADVRKSFSTLSGGEKMAAALAVRLAILEQIAAVGVAFLDEPTANLDRQKKRNLVTQLKRLDSFEQLAVISHDRTFDSMTDATVSVEKSGQASEVVLD</sequence>
<dbReference type="InterPro" id="IPR003395">
    <property type="entry name" value="RecF/RecN/SMC_N"/>
</dbReference>
<evidence type="ECO:0000313" key="12">
    <source>
        <dbReference type="Proteomes" id="UP000244727"/>
    </source>
</evidence>
<dbReference type="Pfam" id="PF02463">
    <property type="entry name" value="SMC_N"/>
    <property type="match status" value="1"/>
</dbReference>
<gene>
    <name evidence="11" type="ORF">HARCEL1_07580</name>
</gene>
<dbReference type="GeneID" id="36512357"/>
<dbReference type="SUPFAM" id="SSF75712">
    <property type="entry name" value="Rad50 coiled-coil Zn hook"/>
    <property type="match status" value="1"/>
</dbReference>
<feature type="binding site" evidence="7">
    <location>
        <position position="467"/>
    </location>
    <ligand>
        <name>Zn(2+)</name>
        <dbReference type="ChEBI" id="CHEBI:29105"/>
    </ligand>
</feature>
<dbReference type="PANTHER" id="PTHR32114">
    <property type="entry name" value="ABC TRANSPORTER ABCH.3"/>
    <property type="match status" value="1"/>
</dbReference>
<organism evidence="11 12">
    <name type="scientific">Halococcoides cellulosivorans</name>
    <dbReference type="NCBI Taxonomy" id="1679096"/>
    <lineage>
        <taxon>Archaea</taxon>
        <taxon>Methanobacteriati</taxon>
        <taxon>Methanobacteriota</taxon>
        <taxon>Stenosarchaea group</taxon>
        <taxon>Halobacteria</taxon>
        <taxon>Halobacteriales</taxon>
        <taxon>Haloarculaceae</taxon>
        <taxon>Halococcoides</taxon>
    </lineage>
</organism>
<dbReference type="SUPFAM" id="SSF52540">
    <property type="entry name" value="P-loop containing nucleoside triphosphate hydrolases"/>
    <property type="match status" value="2"/>
</dbReference>
<evidence type="ECO:0000256" key="7">
    <source>
        <dbReference type="PROSITE-ProRule" id="PRU00471"/>
    </source>
</evidence>
<evidence type="ECO:0000256" key="8">
    <source>
        <dbReference type="SAM" id="Coils"/>
    </source>
</evidence>
<keyword evidence="2" id="KW-0547">Nucleotide-binding</keyword>
<feature type="binding site" evidence="7">
    <location>
        <position position="464"/>
    </location>
    <ligand>
        <name>Zn(2+)</name>
        <dbReference type="ChEBI" id="CHEBI:29105"/>
    </ligand>
</feature>
<dbReference type="Proteomes" id="UP000244727">
    <property type="component" value="Chromosome"/>
</dbReference>
<feature type="coiled-coil region" evidence="8">
    <location>
        <begin position="651"/>
        <end position="749"/>
    </location>
</feature>
<evidence type="ECO:0000256" key="5">
    <source>
        <dbReference type="ARBA" id="ARBA00023054"/>
    </source>
</evidence>
<accession>A0A2R4X1B8</accession>
<dbReference type="RefSeq" id="WP_108381970.1">
    <property type="nucleotide sequence ID" value="NZ_CP028858.1"/>
</dbReference>
<keyword evidence="4" id="KW-0067">ATP-binding</keyword>
<feature type="compositionally biased region" description="Basic and acidic residues" evidence="9">
    <location>
        <begin position="313"/>
        <end position="328"/>
    </location>
</feature>
<evidence type="ECO:0000313" key="11">
    <source>
        <dbReference type="EMBL" id="AWB27580.1"/>
    </source>
</evidence>
<protein>
    <submittedName>
        <fullName evidence="11">SMC family ATPase</fullName>
    </submittedName>
</protein>
<evidence type="ECO:0000256" key="6">
    <source>
        <dbReference type="ARBA" id="ARBA00049666"/>
    </source>
</evidence>
<evidence type="ECO:0000256" key="4">
    <source>
        <dbReference type="ARBA" id="ARBA00022840"/>
    </source>
</evidence>
<dbReference type="GO" id="GO:0046872">
    <property type="term" value="F:metal ion binding"/>
    <property type="evidence" value="ECO:0007669"/>
    <property type="project" value="UniProtKB-UniRule"/>
</dbReference>
<evidence type="ECO:0000256" key="1">
    <source>
        <dbReference type="ARBA" id="ARBA00022723"/>
    </source>
</evidence>
<proteinExistence type="inferred from homology"/>
<name>A0A2R4X1B8_9EURY</name>
<dbReference type="Gene3D" id="1.10.287.510">
    <property type="entry name" value="Helix hairpin bin"/>
    <property type="match status" value="1"/>
</dbReference>
<evidence type="ECO:0000256" key="3">
    <source>
        <dbReference type="ARBA" id="ARBA00022833"/>
    </source>
</evidence>
<dbReference type="AlphaFoldDB" id="A0A2R4X1B8"/>
<keyword evidence="1 7" id="KW-0479">Metal-binding</keyword>
<evidence type="ECO:0000256" key="9">
    <source>
        <dbReference type="SAM" id="MobiDB-lite"/>
    </source>
</evidence>
<dbReference type="Gene3D" id="3.40.50.300">
    <property type="entry name" value="P-loop containing nucleotide triphosphate hydrolases"/>
    <property type="match status" value="2"/>
</dbReference>
<keyword evidence="3 7" id="KW-0862">Zinc</keyword>
<dbReference type="GO" id="GO:0005524">
    <property type="term" value="F:ATP binding"/>
    <property type="evidence" value="ECO:0007669"/>
    <property type="project" value="UniProtKB-KW"/>
</dbReference>
<evidence type="ECO:0000259" key="10">
    <source>
        <dbReference type="PROSITE" id="PS51131"/>
    </source>
</evidence>
<keyword evidence="5 8" id="KW-0175">Coiled coil</keyword>
<dbReference type="InterPro" id="IPR027417">
    <property type="entry name" value="P-loop_NTPase"/>
</dbReference>
<feature type="domain" description="Zinc-hook" evidence="10">
    <location>
        <begin position="417"/>
        <end position="516"/>
    </location>
</feature>